<dbReference type="OMA" id="MSISHRT"/>
<dbReference type="EnsemblPlants" id="evm.model.09.1092">
    <property type="protein sequence ID" value="cds.evm.model.09.1092"/>
    <property type="gene ID" value="evm.TU.09.1092"/>
</dbReference>
<dbReference type="AlphaFoldDB" id="A0A803QDC2"/>
<name>A0A803QDC2_CANSA</name>
<evidence type="ECO:0000313" key="3">
    <source>
        <dbReference type="Proteomes" id="UP000596661"/>
    </source>
</evidence>
<dbReference type="Gramene" id="evm.model.09.1092">
    <property type="protein sequence ID" value="cds.evm.model.09.1092"/>
    <property type="gene ID" value="evm.TU.09.1092"/>
</dbReference>
<dbReference type="InterPro" id="IPR004242">
    <property type="entry name" value="Transposase_21"/>
</dbReference>
<dbReference type="EMBL" id="UZAU01000737">
    <property type="status" value="NOT_ANNOTATED_CDS"/>
    <property type="molecule type" value="Genomic_DNA"/>
</dbReference>
<evidence type="ECO:0000313" key="2">
    <source>
        <dbReference type="EnsemblPlants" id="cds.evm.model.09.1092"/>
    </source>
</evidence>
<organism evidence="2 3">
    <name type="scientific">Cannabis sativa</name>
    <name type="common">Hemp</name>
    <name type="synonym">Marijuana</name>
    <dbReference type="NCBI Taxonomy" id="3483"/>
    <lineage>
        <taxon>Eukaryota</taxon>
        <taxon>Viridiplantae</taxon>
        <taxon>Streptophyta</taxon>
        <taxon>Embryophyta</taxon>
        <taxon>Tracheophyta</taxon>
        <taxon>Spermatophyta</taxon>
        <taxon>Magnoliopsida</taxon>
        <taxon>eudicotyledons</taxon>
        <taxon>Gunneridae</taxon>
        <taxon>Pentapetalae</taxon>
        <taxon>rosids</taxon>
        <taxon>fabids</taxon>
        <taxon>Rosales</taxon>
        <taxon>Cannabaceae</taxon>
        <taxon>Cannabis</taxon>
    </lineage>
</organism>
<feature type="compositionally biased region" description="Polar residues" evidence="1">
    <location>
        <begin position="12"/>
        <end position="21"/>
    </location>
</feature>
<sequence length="106" mass="12296">MADILREDPSFDDSNATTASFNKPPLNGSIEDMRWHYSKRPKEDDVHRHPENAEELKQFDRHNPSFALEPTNVRLDLATDGFNLFGNMSNSYSMWPVILVVYNLRL</sequence>
<dbReference type="Pfam" id="PF02992">
    <property type="entry name" value="Transposase_21"/>
    <property type="match status" value="1"/>
</dbReference>
<accession>A0A803QDC2</accession>
<feature type="region of interest" description="Disordered" evidence="1">
    <location>
        <begin position="1"/>
        <end position="27"/>
    </location>
</feature>
<dbReference type="Proteomes" id="UP000596661">
    <property type="component" value="Chromosome 9"/>
</dbReference>
<reference evidence="2" key="2">
    <citation type="submission" date="2021-03" db="UniProtKB">
        <authorList>
            <consortium name="EnsemblPlants"/>
        </authorList>
    </citation>
    <scope>IDENTIFICATION</scope>
</reference>
<reference evidence="2" key="1">
    <citation type="submission" date="2018-11" db="EMBL/GenBank/DDBJ databases">
        <authorList>
            <person name="Grassa J C."/>
        </authorList>
    </citation>
    <scope>NUCLEOTIDE SEQUENCE [LARGE SCALE GENOMIC DNA]</scope>
</reference>
<proteinExistence type="predicted"/>
<keyword evidence="3" id="KW-1185">Reference proteome</keyword>
<protein>
    <submittedName>
        <fullName evidence="2">Uncharacterized protein</fullName>
    </submittedName>
</protein>
<evidence type="ECO:0000256" key="1">
    <source>
        <dbReference type="SAM" id="MobiDB-lite"/>
    </source>
</evidence>